<keyword evidence="1" id="KW-0175">Coiled coil</keyword>
<dbReference type="Proteomes" id="UP000789508">
    <property type="component" value="Unassembled WGS sequence"/>
</dbReference>
<keyword evidence="3" id="KW-1185">Reference proteome</keyword>
<feature type="coiled-coil region" evidence="1">
    <location>
        <begin position="51"/>
        <end position="134"/>
    </location>
</feature>
<dbReference type="EMBL" id="CAJVPS010004004">
    <property type="protein sequence ID" value="CAG8597649.1"/>
    <property type="molecule type" value="Genomic_DNA"/>
</dbReference>
<sequence>DNPKNIEVPRKVEKNQFVKDTDEKEEVIITIKNENEIFIQRPLAINNLADNLQSQQTITNLQEERDNLTSRLTQLNQLLKGSAIIFGKQQNYINQLTHQLQQEQNNITNSTEYNANLRQDLLTLAHTRKELQNTAFYTEDTPAVNVLIEEVRKLFLTKGRMENERDDYRDKWDNSLEELKQKKEIIDGFERERERLENEREQLNNVLQNQLNNLGDYIRN</sequence>
<feature type="coiled-coil region" evidence="1">
    <location>
        <begin position="179"/>
        <end position="220"/>
    </location>
</feature>
<comment type="caution">
    <text evidence="2">The sequence shown here is derived from an EMBL/GenBank/DDBJ whole genome shotgun (WGS) entry which is preliminary data.</text>
</comment>
<evidence type="ECO:0000313" key="2">
    <source>
        <dbReference type="EMBL" id="CAG8597649.1"/>
    </source>
</evidence>
<reference evidence="2" key="1">
    <citation type="submission" date="2021-06" db="EMBL/GenBank/DDBJ databases">
        <authorList>
            <person name="Kallberg Y."/>
            <person name="Tangrot J."/>
            <person name="Rosling A."/>
        </authorList>
    </citation>
    <scope>NUCLEOTIDE SEQUENCE</scope>
    <source>
        <strain evidence="2">FL130A</strain>
    </source>
</reference>
<gene>
    <name evidence="2" type="ORF">ALEPTO_LOCUS7993</name>
</gene>
<protein>
    <submittedName>
        <fullName evidence="2">2791_t:CDS:1</fullName>
    </submittedName>
</protein>
<evidence type="ECO:0000256" key="1">
    <source>
        <dbReference type="SAM" id="Coils"/>
    </source>
</evidence>
<dbReference type="AlphaFoldDB" id="A0A9N9CBE0"/>
<feature type="non-terminal residue" evidence="2">
    <location>
        <position position="220"/>
    </location>
</feature>
<proteinExistence type="predicted"/>
<name>A0A9N9CBE0_9GLOM</name>
<organism evidence="2 3">
    <name type="scientific">Ambispora leptoticha</name>
    <dbReference type="NCBI Taxonomy" id="144679"/>
    <lineage>
        <taxon>Eukaryota</taxon>
        <taxon>Fungi</taxon>
        <taxon>Fungi incertae sedis</taxon>
        <taxon>Mucoromycota</taxon>
        <taxon>Glomeromycotina</taxon>
        <taxon>Glomeromycetes</taxon>
        <taxon>Archaeosporales</taxon>
        <taxon>Ambisporaceae</taxon>
        <taxon>Ambispora</taxon>
    </lineage>
</organism>
<evidence type="ECO:0000313" key="3">
    <source>
        <dbReference type="Proteomes" id="UP000789508"/>
    </source>
</evidence>
<accession>A0A9N9CBE0</accession>